<dbReference type="SMART" id="SM00360">
    <property type="entry name" value="RRM"/>
    <property type="match status" value="2"/>
</dbReference>
<accession>A0A830HHV3</accession>
<feature type="region of interest" description="Disordered" evidence="5">
    <location>
        <begin position="492"/>
        <end position="515"/>
    </location>
</feature>
<dbReference type="AlphaFoldDB" id="A0A830HHV3"/>
<evidence type="ECO:0000259" key="6">
    <source>
        <dbReference type="PROSITE" id="PS50102"/>
    </source>
</evidence>
<keyword evidence="2 4" id="KW-0694">RNA-binding</keyword>
<evidence type="ECO:0000256" key="2">
    <source>
        <dbReference type="ARBA" id="ARBA00022884"/>
    </source>
</evidence>
<protein>
    <recommendedName>
        <fullName evidence="6">RRM domain-containing protein</fullName>
    </recommendedName>
</protein>
<sequence length="577" mass="61991">MAGFSIPKKPKKSEAAPQHEQQTQHAPPPRAAPAAAEPLAPPLRDDRASPPVRRDDARPGHARDDDDRPPPQRRDRYNNRHERGGRDDRYERGGRERVPIHVDRYYDDRRRRRSRSRSRSRTPPRRERKRRTGFDVGPAPDAAGGEQAGVASYPPPPTTGFSAAPVPPIAALIARETSTTSAAQVTKHARRVFVGGVPVGTTEDSLKDFFDDALRRVGGMSSESEADGTSVIDKFVNSARGFGFVEFRTATEASNAMAFDGALFEGVSIRMRRPNDYDAAAAASLGPAAPEPTLQLNAIPFSDAVRPMDAAENAATMAAAASQPGRIFVGGLPYYASEMHLMALLSPFGAVQDTSLARDPATGRSLGHGTAVFEDPARADYAVQGLHGMPIGTRTLELRRSGPANETMPAVGVLQTLINAGTVGYVAQAALAIKEADPGIASTVVLLENAVTEEDVEPQSAMYDGIVEEMEEECSRFGYVLRVVIPRPAAKGGVKDGDVVDNDDDDDDDDEPPAKVSGVGRVFVHFADQGSACAAQRDLNFRHFGTSLVRARFYPETEFQAGNYGADADPSPISVTL</sequence>
<dbReference type="InterPro" id="IPR000504">
    <property type="entry name" value="RRM_dom"/>
</dbReference>
<dbReference type="Pfam" id="PF00076">
    <property type="entry name" value="RRM_1"/>
    <property type="match status" value="1"/>
</dbReference>
<feature type="region of interest" description="Disordered" evidence="5">
    <location>
        <begin position="1"/>
        <end position="162"/>
    </location>
</feature>
<evidence type="ECO:0000256" key="3">
    <source>
        <dbReference type="ARBA" id="ARBA00023187"/>
    </source>
</evidence>
<evidence type="ECO:0000256" key="4">
    <source>
        <dbReference type="PROSITE-ProRule" id="PRU00176"/>
    </source>
</evidence>
<dbReference type="Gene3D" id="3.30.70.330">
    <property type="match status" value="3"/>
</dbReference>
<organism evidence="7 8">
    <name type="scientific">Pycnococcus provasolii</name>
    <dbReference type="NCBI Taxonomy" id="41880"/>
    <lineage>
        <taxon>Eukaryota</taxon>
        <taxon>Viridiplantae</taxon>
        <taxon>Chlorophyta</taxon>
        <taxon>Pseudoscourfieldiophyceae</taxon>
        <taxon>Pseudoscourfieldiales</taxon>
        <taxon>Pycnococcaceae</taxon>
        <taxon>Pycnococcus</taxon>
    </lineage>
</organism>
<dbReference type="SUPFAM" id="SSF54928">
    <property type="entry name" value="RNA-binding domain, RBD"/>
    <property type="match status" value="2"/>
</dbReference>
<feature type="compositionally biased region" description="Acidic residues" evidence="5">
    <location>
        <begin position="499"/>
        <end position="511"/>
    </location>
</feature>
<feature type="compositionally biased region" description="Basic residues" evidence="5">
    <location>
        <begin position="110"/>
        <end position="131"/>
    </location>
</feature>
<dbReference type="CDD" id="cd12232">
    <property type="entry name" value="RRM3_U2AF65"/>
    <property type="match status" value="1"/>
</dbReference>
<dbReference type="EMBL" id="BNJQ01000012">
    <property type="protein sequence ID" value="GHP06395.1"/>
    <property type="molecule type" value="Genomic_DNA"/>
</dbReference>
<dbReference type="InterPro" id="IPR012677">
    <property type="entry name" value="Nucleotide-bd_a/b_plait_sf"/>
</dbReference>
<keyword evidence="8" id="KW-1185">Reference proteome</keyword>
<gene>
    <name evidence="7" type="ORF">PPROV_000514000</name>
</gene>
<dbReference type="Proteomes" id="UP000660262">
    <property type="component" value="Unassembled WGS sequence"/>
</dbReference>
<dbReference type="GO" id="GO:0003723">
    <property type="term" value="F:RNA binding"/>
    <property type="evidence" value="ECO:0007669"/>
    <property type="project" value="UniProtKB-UniRule"/>
</dbReference>
<feature type="domain" description="RRM" evidence="6">
    <location>
        <begin position="325"/>
        <end position="403"/>
    </location>
</feature>
<keyword evidence="3" id="KW-0508">mRNA splicing</keyword>
<evidence type="ECO:0000313" key="8">
    <source>
        <dbReference type="Proteomes" id="UP000660262"/>
    </source>
</evidence>
<name>A0A830HHV3_9CHLO</name>
<dbReference type="OrthoDB" id="10266058at2759"/>
<evidence type="ECO:0000256" key="1">
    <source>
        <dbReference type="ARBA" id="ARBA00022664"/>
    </source>
</evidence>
<keyword evidence="1" id="KW-0507">mRNA processing</keyword>
<proteinExistence type="predicted"/>
<evidence type="ECO:0000313" key="7">
    <source>
        <dbReference type="EMBL" id="GHP06395.1"/>
    </source>
</evidence>
<comment type="caution">
    <text evidence="7">The sequence shown here is derived from an EMBL/GenBank/DDBJ whole genome shotgun (WGS) entry which is preliminary data.</text>
</comment>
<reference evidence="7" key="1">
    <citation type="submission" date="2020-10" db="EMBL/GenBank/DDBJ databases">
        <title>Unveiling of a novel bifunctional photoreceptor, Dualchrome1, isolated from a cosmopolitan green alga.</title>
        <authorList>
            <person name="Suzuki S."/>
            <person name="Kawachi M."/>
        </authorList>
    </citation>
    <scope>NUCLEOTIDE SEQUENCE</scope>
    <source>
        <strain evidence="7">NIES 2893</strain>
    </source>
</reference>
<dbReference type="PROSITE" id="PS50102">
    <property type="entry name" value="RRM"/>
    <property type="match status" value="2"/>
</dbReference>
<feature type="compositionally biased region" description="Basic and acidic residues" evidence="5">
    <location>
        <begin position="43"/>
        <end position="109"/>
    </location>
</feature>
<evidence type="ECO:0000256" key="5">
    <source>
        <dbReference type="SAM" id="MobiDB-lite"/>
    </source>
</evidence>
<feature type="domain" description="RRM" evidence="6">
    <location>
        <begin position="190"/>
        <end position="276"/>
    </location>
</feature>
<dbReference type="PANTHER" id="PTHR23139">
    <property type="entry name" value="RNA-BINDING PROTEIN"/>
    <property type="match status" value="1"/>
</dbReference>
<dbReference type="InterPro" id="IPR035979">
    <property type="entry name" value="RBD_domain_sf"/>
</dbReference>
<dbReference type="GO" id="GO:0006397">
    <property type="term" value="P:mRNA processing"/>
    <property type="evidence" value="ECO:0007669"/>
    <property type="project" value="UniProtKB-KW"/>
</dbReference>
<dbReference type="GO" id="GO:0008380">
    <property type="term" value="P:RNA splicing"/>
    <property type="evidence" value="ECO:0007669"/>
    <property type="project" value="UniProtKB-KW"/>
</dbReference>